<dbReference type="EMBL" id="MN988525">
    <property type="protein sequence ID" value="QIG72627.1"/>
    <property type="molecule type" value="Genomic_DNA"/>
</dbReference>
<protein>
    <submittedName>
        <fullName evidence="1">Uncharacterized protein</fullName>
    </submittedName>
</protein>
<organism evidence="1 2">
    <name type="scientific">Rhizobium phage RHph_Y65</name>
    <dbReference type="NCBI Taxonomy" id="2509785"/>
    <lineage>
        <taxon>Viruses</taxon>
        <taxon>Duplodnaviria</taxon>
        <taxon>Heunggongvirae</taxon>
        <taxon>Uroviricota</taxon>
        <taxon>Caudoviricetes</taxon>
        <taxon>Kleczkowskaviridae</taxon>
        <taxon>Cuauhnahuacvirus</taxon>
        <taxon>Cuauhnahuacvirus Y65</taxon>
    </lineage>
</organism>
<accession>A0A7S5R7N7</accession>
<gene>
    <name evidence="1" type="ORF">EVB97_069</name>
</gene>
<dbReference type="Proteomes" id="UP000655883">
    <property type="component" value="Segment"/>
</dbReference>
<keyword evidence="2" id="KW-1185">Reference proteome</keyword>
<proteinExistence type="predicted"/>
<reference evidence="1 2" key="1">
    <citation type="submission" date="2020-01" db="EMBL/GenBank/DDBJ databases">
        <title>Patterns of diversity and host range of bacteriophage communities associated with bean-nodulatin bacteria.</title>
        <authorList>
            <person name="Vann Cauwenberghe J."/>
            <person name="Santamaria R.I."/>
            <person name="Bustos P."/>
            <person name="Juarez S."/>
            <person name="Gonzalez V."/>
        </authorList>
    </citation>
    <scope>NUCLEOTIDE SEQUENCE [LARGE SCALE GENOMIC DNA]</scope>
    <source>
        <strain evidence="2">RHph</strain>
    </source>
</reference>
<evidence type="ECO:0000313" key="2">
    <source>
        <dbReference type="Proteomes" id="UP000655883"/>
    </source>
</evidence>
<evidence type="ECO:0000313" key="1">
    <source>
        <dbReference type="EMBL" id="QIG72627.1"/>
    </source>
</evidence>
<sequence length="116" mass="13440">MSAVVARLKSIDIDNTDNLFSGAFKLLIAGVGFRTEDNKFYEVFSHYGDYCGKIPTYMVNSLQAHLKRQYQLLSEKIPYNPSHERDNLTYGWMNLVPFDKVEDMMEFYADKPLEIA</sequence>
<name>A0A7S5R7N7_9CAUD</name>